<evidence type="ECO:0000313" key="3">
    <source>
        <dbReference type="Proteomes" id="UP001530315"/>
    </source>
</evidence>
<comment type="caution">
    <text evidence="2">The sequence shown here is derived from an EMBL/GenBank/DDBJ whole genome shotgun (WGS) entry which is preliminary data.</text>
</comment>
<sequence length="140" mass="15361">MNGMVQQPSENNNGTRVEPIKSMSEISGSINMRSKNVGVVKTSSLLSKHSPRFTRRCSINNCHQTKPSKTSLELAPMESKDIFTQIIQSPPPPPAPNIPKNSEVAEVSIARTPAQRRQAPEGNCATNKHSQLRHHLETGV</sequence>
<evidence type="ECO:0000256" key="1">
    <source>
        <dbReference type="SAM" id="MobiDB-lite"/>
    </source>
</evidence>
<feature type="region of interest" description="Disordered" evidence="1">
    <location>
        <begin position="110"/>
        <end position="140"/>
    </location>
</feature>
<organism evidence="2 3">
    <name type="scientific">Stephanodiscus triporus</name>
    <dbReference type="NCBI Taxonomy" id="2934178"/>
    <lineage>
        <taxon>Eukaryota</taxon>
        <taxon>Sar</taxon>
        <taxon>Stramenopiles</taxon>
        <taxon>Ochrophyta</taxon>
        <taxon>Bacillariophyta</taxon>
        <taxon>Coscinodiscophyceae</taxon>
        <taxon>Thalassiosirophycidae</taxon>
        <taxon>Stephanodiscales</taxon>
        <taxon>Stephanodiscaceae</taxon>
        <taxon>Stephanodiscus</taxon>
    </lineage>
</organism>
<gene>
    <name evidence="2" type="ORF">ACHAW5_007442</name>
</gene>
<protein>
    <submittedName>
        <fullName evidence="2">Uncharacterized protein</fullName>
    </submittedName>
</protein>
<keyword evidence="3" id="KW-1185">Reference proteome</keyword>
<dbReference type="EMBL" id="JALLAZ020001527">
    <property type="protein sequence ID" value="KAL3773511.1"/>
    <property type="molecule type" value="Genomic_DNA"/>
</dbReference>
<dbReference type="AlphaFoldDB" id="A0ABD3NG45"/>
<dbReference type="Proteomes" id="UP001530315">
    <property type="component" value="Unassembled WGS sequence"/>
</dbReference>
<reference evidence="2 3" key="1">
    <citation type="submission" date="2024-10" db="EMBL/GenBank/DDBJ databases">
        <title>Updated reference genomes for cyclostephanoid diatoms.</title>
        <authorList>
            <person name="Roberts W.R."/>
            <person name="Alverson A.J."/>
        </authorList>
    </citation>
    <scope>NUCLEOTIDE SEQUENCE [LARGE SCALE GENOMIC DNA]</scope>
    <source>
        <strain evidence="2 3">AJA276-08</strain>
    </source>
</reference>
<evidence type="ECO:0000313" key="2">
    <source>
        <dbReference type="EMBL" id="KAL3773511.1"/>
    </source>
</evidence>
<name>A0ABD3NG45_9STRA</name>
<proteinExistence type="predicted"/>
<accession>A0ABD3NG45</accession>